<dbReference type="GO" id="GO:0006046">
    <property type="term" value="P:N-acetylglucosamine catabolic process"/>
    <property type="evidence" value="ECO:0007669"/>
    <property type="project" value="UniProtKB-UniRule"/>
</dbReference>
<dbReference type="Gene3D" id="3.40.50.1360">
    <property type="match status" value="1"/>
</dbReference>
<comment type="pathway">
    <text evidence="4">Amino-sugar metabolism; N-acetylneuraminate degradation; D-fructose 6-phosphate from N-acetylneuraminate: step 5/5.</text>
</comment>
<dbReference type="PANTHER" id="PTHR11280">
    <property type="entry name" value="GLUCOSAMINE-6-PHOSPHATE ISOMERASE"/>
    <property type="match status" value="1"/>
</dbReference>
<dbReference type="FunFam" id="3.40.50.1360:FF:000003">
    <property type="entry name" value="Glucosamine-6-phosphate deaminase"/>
    <property type="match status" value="1"/>
</dbReference>
<dbReference type="NCBIfam" id="TIGR00502">
    <property type="entry name" value="nagB"/>
    <property type="match status" value="1"/>
</dbReference>
<protein>
    <recommendedName>
        <fullName evidence="4">Glucosamine-6-phosphate deaminase</fullName>
        <ecNumber evidence="4">3.5.99.6</ecNumber>
    </recommendedName>
    <alternativeName>
        <fullName evidence="4">GlcN6P deaminase</fullName>
        <shortName evidence="4">GNPDA</shortName>
    </alternativeName>
    <alternativeName>
        <fullName evidence="4">Glucosamine-6-phosphate isomerase</fullName>
    </alternativeName>
</protein>
<keyword evidence="7" id="KW-1185">Reference proteome</keyword>
<dbReference type="HAMAP" id="MF_01241">
    <property type="entry name" value="GlcN6P_deamin"/>
    <property type="match status" value="1"/>
</dbReference>
<accession>A0A841Q5N6</accession>
<dbReference type="GO" id="GO:0006043">
    <property type="term" value="P:glucosamine catabolic process"/>
    <property type="evidence" value="ECO:0007669"/>
    <property type="project" value="TreeGrafter"/>
</dbReference>
<comment type="caution">
    <text evidence="6">The sequence shown here is derived from an EMBL/GenBank/DDBJ whole genome shotgun (WGS) entry which is preliminary data.</text>
</comment>
<dbReference type="GO" id="GO:0005737">
    <property type="term" value="C:cytoplasm"/>
    <property type="evidence" value="ECO:0007669"/>
    <property type="project" value="TreeGrafter"/>
</dbReference>
<evidence type="ECO:0000313" key="7">
    <source>
        <dbReference type="Proteomes" id="UP000581688"/>
    </source>
</evidence>
<organism evidence="6 7">
    <name type="scientific">Salirhabdus euzebyi</name>
    <dbReference type="NCBI Taxonomy" id="394506"/>
    <lineage>
        <taxon>Bacteria</taxon>
        <taxon>Bacillati</taxon>
        <taxon>Bacillota</taxon>
        <taxon>Bacilli</taxon>
        <taxon>Bacillales</taxon>
        <taxon>Bacillaceae</taxon>
        <taxon>Salirhabdus</taxon>
    </lineage>
</organism>
<sequence length="251" mass="27561">MKVVAVRDYQEMSDLAAKYIIQQVKKKPSSVLGLATGSTPKGTYQKLIEDAEKNGTSYAQVRTINLDEYVGLGQDHPQSYRYFMKANLFNHIDILKKNTYVPNGKAFNLDEECQCYEQLVRSIGVDLQLLGIGVNGHIGFNEPGTPFHSSTHIVKLADSTRKANSRFFETVEEVPKSAITMGIDSILQSKEIVLLASGSKKADALQKLVSGKTEDKFPASALKLHPNVTLIADYEALAKVPQVVGSIVEGK</sequence>
<evidence type="ECO:0000256" key="4">
    <source>
        <dbReference type="HAMAP-Rule" id="MF_01241"/>
    </source>
</evidence>
<feature type="active site" description="For ring-opening step" evidence="4">
    <location>
        <position position="135"/>
    </location>
</feature>
<evidence type="ECO:0000256" key="2">
    <source>
        <dbReference type="ARBA" id="ARBA00022801"/>
    </source>
</evidence>
<feature type="active site" description="Proton acceptor; for enolization step" evidence="4">
    <location>
        <position position="67"/>
    </location>
</feature>
<evidence type="ECO:0000256" key="3">
    <source>
        <dbReference type="ARBA" id="ARBA00023277"/>
    </source>
</evidence>
<dbReference type="GO" id="GO:0004342">
    <property type="term" value="F:glucosamine-6-phosphate deaminase activity"/>
    <property type="evidence" value="ECO:0007669"/>
    <property type="project" value="UniProtKB-UniRule"/>
</dbReference>
<keyword evidence="2 4" id="KW-0378">Hydrolase</keyword>
<comment type="catalytic activity">
    <reaction evidence="1 4">
        <text>alpha-D-glucosamine 6-phosphate + H2O = beta-D-fructose 6-phosphate + NH4(+)</text>
        <dbReference type="Rhea" id="RHEA:12172"/>
        <dbReference type="ChEBI" id="CHEBI:15377"/>
        <dbReference type="ChEBI" id="CHEBI:28938"/>
        <dbReference type="ChEBI" id="CHEBI:57634"/>
        <dbReference type="ChEBI" id="CHEBI:75989"/>
        <dbReference type="EC" id="3.5.99.6"/>
    </reaction>
</comment>
<dbReference type="InterPro" id="IPR018321">
    <property type="entry name" value="Glucosamine6P_isomerase_CS"/>
</dbReference>
<name>A0A841Q5N6_9BACI</name>
<dbReference type="SUPFAM" id="SSF100950">
    <property type="entry name" value="NagB/RpiA/CoA transferase-like"/>
    <property type="match status" value="1"/>
</dbReference>
<keyword evidence="3 4" id="KW-0119">Carbohydrate metabolism</keyword>
<reference evidence="6 7" key="1">
    <citation type="submission" date="2020-08" db="EMBL/GenBank/DDBJ databases">
        <title>Genomic Encyclopedia of Type Strains, Phase IV (KMG-IV): sequencing the most valuable type-strain genomes for metagenomic binning, comparative biology and taxonomic classification.</title>
        <authorList>
            <person name="Goeker M."/>
        </authorList>
    </citation>
    <scope>NUCLEOTIDE SEQUENCE [LARGE SCALE GENOMIC DNA]</scope>
    <source>
        <strain evidence="6 7">DSM 19612</strain>
    </source>
</reference>
<comment type="caution">
    <text evidence="4">Lacks conserved residue(s) required for the propagation of feature annotation.</text>
</comment>
<comment type="function">
    <text evidence="4">Catalyzes the reversible isomerization-deamination of glucosamine 6-phosphate (GlcN6P) to form fructose 6-phosphate (Fru6P) and ammonium ion.</text>
</comment>
<dbReference type="InterPro" id="IPR006148">
    <property type="entry name" value="Glc/Gal-6P_isomerase"/>
</dbReference>
<dbReference type="InterPro" id="IPR037171">
    <property type="entry name" value="NagB/RpiA_transferase-like"/>
</dbReference>
<feature type="active site" description="Proton acceptor; for ring-opening step" evidence="4">
    <location>
        <position position="137"/>
    </location>
</feature>
<dbReference type="EMBL" id="JACHGH010000005">
    <property type="protein sequence ID" value="MBB6453694.1"/>
    <property type="molecule type" value="Genomic_DNA"/>
</dbReference>
<dbReference type="GO" id="GO:0019262">
    <property type="term" value="P:N-acetylneuraminate catabolic process"/>
    <property type="evidence" value="ECO:0007669"/>
    <property type="project" value="UniProtKB-UniRule"/>
</dbReference>
<gene>
    <name evidence="4" type="primary">nagB</name>
    <name evidence="6" type="ORF">HNQ94_002143</name>
</gene>
<dbReference type="GO" id="GO:0042802">
    <property type="term" value="F:identical protein binding"/>
    <property type="evidence" value="ECO:0007669"/>
    <property type="project" value="TreeGrafter"/>
</dbReference>
<dbReference type="InterPro" id="IPR004547">
    <property type="entry name" value="Glucosamine6P_isomerase"/>
</dbReference>
<evidence type="ECO:0000256" key="1">
    <source>
        <dbReference type="ARBA" id="ARBA00000644"/>
    </source>
</evidence>
<feature type="domain" description="Glucosamine/galactosamine-6-phosphate isomerase" evidence="5">
    <location>
        <begin position="11"/>
        <end position="223"/>
    </location>
</feature>
<dbReference type="UniPathway" id="UPA00629">
    <property type="reaction ID" value="UER00684"/>
</dbReference>
<dbReference type="CDD" id="cd01399">
    <property type="entry name" value="GlcN6P_deaminase"/>
    <property type="match status" value="1"/>
</dbReference>
<evidence type="ECO:0000313" key="6">
    <source>
        <dbReference type="EMBL" id="MBB6453694.1"/>
    </source>
</evidence>
<dbReference type="RefSeq" id="WP_174495960.1">
    <property type="nucleotide sequence ID" value="NZ_CADDWK010000005.1"/>
</dbReference>
<dbReference type="Proteomes" id="UP000581688">
    <property type="component" value="Unassembled WGS sequence"/>
</dbReference>
<dbReference type="PROSITE" id="PS01161">
    <property type="entry name" value="GLC_GALNAC_ISOMERASE"/>
    <property type="match status" value="1"/>
</dbReference>
<dbReference type="Pfam" id="PF01182">
    <property type="entry name" value="Glucosamine_iso"/>
    <property type="match status" value="1"/>
</dbReference>
<dbReference type="EC" id="3.5.99.6" evidence="4"/>
<evidence type="ECO:0000259" key="5">
    <source>
        <dbReference type="Pfam" id="PF01182"/>
    </source>
</evidence>
<proteinExistence type="inferred from homology"/>
<feature type="active site" description="For ring-opening step" evidence="4">
    <location>
        <position position="142"/>
    </location>
</feature>
<dbReference type="PANTHER" id="PTHR11280:SF5">
    <property type="entry name" value="GLUCOSAMINE-6-PHOSPHATE ISOMERASE"/>
    <property type="match status" value="1"/>
</dbReference>
<comment type="similarity">
    <text evidence="4">Belongs to the glucosamine/galactosamine-6-phosphate isomerase family. NagB subfamily.</text>
</comment>
<dbReference type="GO" id="GO:0005975">
    <property type="term" value="P:carbohydrate metabolic process"/>
    <property type="evidence" value="ECO:0007669"/>
    <property type="project" value="InterPro"/>
</dbReference>
<dbReference type="AlphaFoldDB" id="A0A841Q5N6"/>